<dbReference type="PANTHER" id="PTHR33361:SF16">
    <property type="entry name" value="DUF885 DOMAIN-CONTAINING PROTEIN"/>
    <property type="match status" value="1"/>
</dbReference>
<name>A0A7X5Y4C7_9SPHN</name>
<dbReference type="EMBL" id="JAATJC010000001">
    <property type="protein sequence ID" value="NJC04939.1"/>
    <property type="molecule type" value="Genomic_DNA"/>
</dbReference>
<evidence type="ECO:0000313" key="2">
    <source>
        <dbReference type="Proteomes" id="UP000558192"/>
    </source>
</evidence>
<reference evidence="1 2" key="1">
    <citation type="submission" date="2020-03" db="EMBL/GenBank/DDBJ databases">
        <title>Genomic Encyclopedia of Type Strains, Phase IV (KMG-IV): sequencing the most valuable type-strain genomes for metagenomic binning, comparative biology and taxonomic classification.</title>
        <authorList>
            <person name="Goeker M."/>
        </authorList>
    </citation>
    <scope>NUCLEOTIDE SEQUENCE [LARGE SCALE GENOMIC DNA]</scope>
    <source>
        <strain evidence="1 2">DSM 16846</strain>
    </source>
</reference>
<gene>
    <name evidence="1" type="ORF">GGQ97_000732</name>
</gene>
<dbReference type="InterPro" id="IPR010281">
    <property type="entry name" value="DUF885"/>
</dbReference>
<dbReference type="Proteomes" id="UP000558192">
    <property type="component" value="Unassembled WGS sequence"/>
</dbReference>
<sequence length="621" mass="69460">MKHLLLLASTALLAACATTTPDPLIAPPPEAAPPEAAAVAPAPIPARNAELAAFFEEYDKANLELSPLSKAYRGIKDADYGKWDEVSDAADERDRALDQRYLAEMRAKFPRASLSPDDQLSYDLFEYRIARSDSVRPFRKNGLIFDQMNGAQSDGPAFLINIHKVDNVADAEAYVSRISAIAKFLDQSIAEAKAREANGVLAPRWVYPYVIADSRNLIRGAPFDRGADNDLWADFKTKVGKLQTDEATKTRLLDAGRTAMVRDLKPAYQRVITAMQAQQAKAKTDDGIWRFANGAAEYQARTRFYTTTELTPDQIHDLGLAQVARIHGEMSALKDRTGFKGSLQDFFKFMREDKRFYYPNTAAGKQMYLDESLRAQAQVQAALPRYFGRLPKTALLIKPVEPFREKSAGKAFYNDPPPDGSRPGTYYVNLYDMKDMPSTEVEALFCHEGIPGHHLQGALLSELGKGEVPPFRQFSGYTATDEGWGLYAEKLCKEMGLYQDPYRDFGRLQLELHRAIRLVVDSGIHHKRWSRETAIKYVEDNSADAKGGIVKAIERYIVYPGQATAYMIGKLKIEELRAKAKTQLGAKYDDRQFHDTILLAGSMPLSMLEARVDEWIARTGA</sequence>
<keyword evidence="2" id="KW-1185">Reference proteome</keyword>
<proteinExistence type="predicted"/>
<organism evidence="1 2">
    <name type="scientific">Sphingomonas kaistensis</name>
    <dbReference type="NCBI Taxonomy" id="298708"/>
    <lineage>
        <taxon>Bacteria</taxon>
        <taxon>Pseudomonadati</taxon>
        <taxon>Pseudomonadota</taxon>
        <taxon>Alphaproteobacteria</taxon>
        <taxon>Sphingomonadales</taxon>
        <taxon>Sphingomonadaceae</taxon>
        <taxon>Sphingomonas</taxon>
    </lineage>
</organism>
<accession>A0A7X5Y4C7</accession>
<dbReference type="AlphaFoldDB" id="A0A7X5Y4C7"/>
<comment type="caution">
    <text evidence="1">The sequence shown here is derived from an EMBL/GenBank/DDBJ whole genome shotgun (WGS) entry which is preliminary data.</text>
</comment>
<dbReference type="Pfam" id="PF05960">
    <property type="entry name" value="DUF885"/>
    <property type="match status" value="1"/>
</dbReference>
<protein>
    <submittedName>
        <fullName evidence="1">Uncharacterized protein (DUF885 family)</fullName>
    </submittedName>
</protein>
<dbReference type="PANTHER" id="PTHR33361">
    <property type="entry name" value="GLR0591 PROTEIN"/>
    <property type="match status" value="1"/>
</dbReference>
<evidence type="ECO:0000313" key="1">
    <source>
        <dbReference type="EMBL" id="NJC04939.1"/>
    </source>
</evidence>
<dbReference type="RefSeq" id="WP_245197841.1">
    <property type="nucleotide sequence ID" value="NZ_JAATJC010000001.1"/>
</dbReference>
<dbReference type="PROSITE" id="PS51257">
    <property type="entry name" value="PROKAR_LIPOPROTEIN"/>
    <property type="match status" value="1"/>
</dbReference>